<proteinExistence type="inferred from homology"/>
<dbReference type="Gene3D" id="3.30.465.10">
    <property type="match status" value="1"/>
</dbReference>
<dbReference type="RefSeq" id="XP_070884111.1">
    <property type="nucleotide sequence ID" value="XM_071033391.1"/>
</dbReference>
<evidence type="ECO:0000256" key="4">
    <source>
        <dbReference type="ARBA" id="ARBA00023002"/>
    </source>
</evidence>
<evidence type="ECO:0000256" key="1">
    <source>
        <dbReference type="ARBA" id="ARBA00005466"/>
    </source>
</evidence>
<dbReference type="PANTHER" id="PTHR42973:SF53">
    <property type="entry name" value="FAD-BINDING PCMH-TYPE DOMAIN-CONTAINING PROTEIN-RELATED"/>
    <property type="match status" value="1"/>
</dbReference>
<evidence type="ECO:0000256" key="2">
    <source>
        <dbReference type="ARBA" id="ARBA00022630"/>
    </source>
</evidence>
<comment type="similarity">
    <text evidence="1">Belongs to the oxygen-dependent FAD-linked oxidoreductase family.</text>
</comment>
<dbReference type="SUPFAM" id="SSF56176">
    <property type="entry name" value="FAD-binding/transporter-associated domain-like"/>
    <property type="match status" value="1"/>
</dbReference>
<evidence type="ECO:0000259" key="5">
    <source>
        <dbReference type="PROSITE" id="PS51387"/>
    </source>
</evidence>
<gene>
    <name evidence="6" type="ORF">BJX67DRAFT_383127</name>
</gene>
<dbReference type="InterPro" id="IPR050416">
    <property type="entry name" value="FAD-linked_Oxidoreductase"/>
</dbReference>
<dbReference type="PANTHER" id="PTHR42973">
    <property type="entry name" value="BINDING OXIDOREDUCTASE, PUTATIVE (AFU_ORTHOLOGUE AFUA_1G17690)-RELATED"/>
    <property type="match status" value="1"/>
</dbReference>
<dbReference type="GeneID" id="98148463"/>
<keyword evidence="2" id="KW-0285">Flavoprotein</keyword>
<dbReference type="InterPro" id="IPR006094">
    <property type="entry name" value="Oxid_FAD_bind_N"/>
</dbReference>
<dbReference type="InterPro" id="IPR016169">
    <property type="entry name" value="FAD-bd_PCMH_sub2"/>
</dbReference>
<evidence type="ECO:0000313" key="7">
    <source>
        <dbReference type="Proteomes" id="UP001610432"/>
    </source>
</evidence>
<organism evidence="6 7">
    <name type="scientific">Aspergillus lucknowensis</name>
    <dbReference type="NCBI Taxonomy" id="176173"/>
    <lineage>
        <taxon>Eukaryota</taxon>
        <taxon>Fungi</taxon>
        <taxon>Dikarya</taxon>
        <taxon>Ascomycota</taxon>
        <taxon>Pezizomycotina</taxon>
        <taxon>Eurotiomycetes</taxon>
        <taxon>Eurotiomycetidae</taxon>
        <taxon>Eurotiales</taxon>
        <taxon>Aspergillaceae</taxon>
        <taxon>Aspergillus</taxon>
        <taxon>Aspergillus subgen. Nidulantes</taxon>
    </lineage>
</organism>
<feature type="domain" description="FAD-binding PCMH-type" evidence="5">
    <location>
        <begin position="41"/>
        <end position="213"/>
    </location>
</feature>
<protein>
    <recommendedName>
        <fullName evidence="5">FAD-binding PCMH-type domain-containing protein</fullName>
    </recommendedName>
</protein>
<dbReference type="InterPro" id="IPR016166">
    <property type="entry name" value="FAD-bd_PCMH"/>
</dbReference>
<keyword evidence="4" id="KW-0560">Oxidoreductase</keyword>
<dbReference type="Pfam" id="PF01565">
    <property type="entry name" value="FAD_binding_4"/>
    <property type="match status" value="1"/>
</dbReference>
<dbReference type="Proteomes" id="UP001610432">
    <property type="component" value="Unassembled WGS sequence"/>
</dbReference>
<dbReference type="InterPro" id="IPR036318">
    <property type="entry name" value="FAD-bd_PCMH-like_sf"/>
</dbReference>
<evidence type="ECO:0000256" key="3">
    <source>
        <dbReference type="ARBA" id="ARBA00022827"/>
    </source>
</evidence>
<name>A0ABR4LKV6_9EURO</name>
<evidence type="ECO:0000313" key="6">
    <source>
        <dbReference type="EMBL" id="KAL2865132.1"/>
    </source>
</evidence>
<keyword evidence="3" id="KW-0274">FAD</keyword>
<accession>A0ABR4LKV6</accession>
<comment type="caution">
    <text evidence="6">The sequence shown here is derived from an EMBL/GenBank/DDBJ whole genome shotgun (WGS) entry which is preliminary data.</text>
</comment>
<dbReference type="EMBL" id="JBFXLQ010000034">
    <property type="protein sequence ID" value="KAL2865132.1"/>
    <property type="molecule type" value="Genomic_DNA"/>
</dbReference>
<sequence length="482" mass="52046">MGSIAEQAFANLRTAGLGDVLYLPGQEAYDARVASYWSLTAQLRPWAIVQPRNTEEVSKAVKAIVGAPDCKFAVRSGGHTPWMGASNIVDGVTIDLGLMAGVAYNPETEIASLLPGGTWANAYTDLEKQGRMVAGGREGKVGIAGLVTGGGKTFYTCRVGFACDQVANYEVVLADGSIVNANDQTNPDLFRALKGGGNNFGIVTRFDMVTFPATNIWDCTMICPKESTPQLAEAFLDFVKNVTASPNNHVLGMWTYLPRTVDHFVLLSLMNLDCEEEPHTLSKFLALPGKKDAKVTTIATKLKSFIVPSGNEDTWFTLTFKADLRIILKAAAVFEALIQTMKTQIPDGNFHFSMVLQPLPPSFGKHSAARGGNMLGLDRIDDDCVLLVWGVLVDTAEVSTTIGFPALKGAIDEIESYAKSLGGDVGFRYLNYCDGSQDPLGSYGAENIRKMREAAAKFDPEGVFQTRVPGGFKISKVRARDE</sequence>
<keyword evidence="7" id="KW-1185">Reference proteome</keyword>
<reference evidence="6 7" key="1">
    <citation type="submission" date="2024-07" db="EMBL/GenBank/DDBJ databases">
        <title>Section-level genome sequencing and comparative genomics of Aspergillus sections Usti and Cavernicolus.</title>
        <authorList>
            <consortium name="Lawrence Berkeley National Laboratory"/>
            <person name="Nybo J.L."/>
            <person name="Vesth T.C."/>
            <person name="Theobald S."/>
            <person name="Frisvad J.C."/>
            <person name="Larsen T.O."/>
            <person name="Kjaerboelling I."/>
            <person name="Rothschild-Mancinelli K."/>
            <person name="Lyhne E.K."/>
            <person name="Kogle M.E."/>
            <person name="Barry K."/>
            <person name="Clum A."/>
            <person name="Na H."/>
            <person name="Ledsgaard L."/>
            <person name="Lin J."/>
            <person name="Lipzen A."/>
            <person name="Kuo A."/>
            <person name="Riley R."/>
            <person name="Mondo S."/>
            <person name="Labutti K."/>
            <person name="Haridas S."/>
            <person name="Pangalinan J."/>
            <person name="Salamov A.A."/>
            <person name="Simmons B.A."/>
            <person name="Magnuson J.K."/>
            <person name="Chen J."/>
            <person name="Drula E."/>
            <person name="Henrissat B."/>
            <person name="Wiebenga A."/>
            <person name="Lubbers R.J."/>
            <person name="Gomes A.C."/>
            <person name="Macurrencykelacurrency M.R."/>
            <person name="Stajich J."/>
            <person name="Grigoriev I.V."/>
            <person name="Mortensen U.H."/>
            <person name="De Vries R.P."/>
            <person name="Baker S.E."/>
            <person name="Andersen M.R."/>
        </authorList>
    </citation>
    <scope>NUCLEOTIDE SEQUENCE [LARGE SCALE GENOMIC DNA]</scope>
    <source>
        <strain evidence="6 7">CBS 449.75</strain>
    </source>
</reference>
<dbReference type="PROSITE" id="PS51387">
    <property type="entry name" value="FAD_PCMH"/>
    <property type="match status" value="1"/>
</dbReference>